<evidence type="ECO:0000256" key="1">
    <source>
        <dbReference type="ARBA" id="ARBA00013258"/>
    </source>
</evidence>
<dbReference type="SMART" id="SM00827">
    <property type="entry name" value="PKS_AT"/>
    <property type="match status" value="1"/>
</dbReference>
<sequence>MTLNNASQPVVLLFSGQGNPVIGMGSDLWDLNSTTKQIWDCASDISGLDLRRLCLKGPMNRLIQTTVQQLAVTAINVSLYSLCRERFPALRVTGACGHSVGEYSALYAAGAISLETLFRTLHFRASTMDAVSKRQKGAMIALKGADFAALSNIITRYGFELDISCDNTPRQQVIGGTPAALSEFAKVLVDEGYEPIKLGVSGAWHTRLMEEGVQLMRDFLAGQPFTSPAYDVLMNVTGKIEIVPEAIKENLSLHLTHTVKWRESMTRFIEQPGSPLFLEMSNKPYLGQMLNDFVGFNAERVLHCRKALEM</sequence>
<evidence type="ECO:0000313" key="6">
    <source>
        <dbReference type="EMBL" id="QKZ96252.1"/>
    </source>
</evidence>
<keyword evidence="2 6" id="KW-0808">Transferase</keyword>
<feature type="domain" description="Malonyl-CoA:ACP transacylase (MAT)" evidence="5">
    <location>
        <begin position="13"/>
        <end position="293"/>
    </location>
</feature>
<evidence type="ECO:0000313" key="7">
    <source>
        <dbReference type="Proteomes" id="UP000509421"/>
    </source>
</evidence>
<dbReference type="GO" id="GO:0006633">
    <property type="term" value="P:fatty acid biosynthetic process"/>
    <property type="evidence" value="ECO:0007669"/>
    <property type="project" value="TreeGrafter"/>
</dbReference>
<dbReference type="Gene3D" id="3.40.366.10">
    <property type="entry name" value="Malonyl-Coenzyme A Acyl Carrier Protein, domain 2"/>
    <property type="match status" value="1"/>
</dbReference>
<protein>
    <recommendedName>
        <fullName evidence="1">[acyl-carrier-protein] S-malonyltransferase</fullName>
        <ecNumber evidence="1">2.3.1.39</ecNumber>
    </recommendedName>
</protein>
<dbReference type="InterPro" id="IPR050858">
    <property type="entry name" value="Mal-CoA-ACP_Trans/PKS_FabD"/>
</dbReference>
<dbReference type="EMBL" id="CP056117">
    <property type="protein sequence ID" value="QKZ96252.1"/>
    <property type="molecule type" value="Genomic_DNA"/>
</dbReference>
<reference evidence="6 7" key="1">
    <citation type="submission" date="2020-06" db="EMBL/GenBank/DDBJ databases">
        <title>Long-read sequencing of DSM26481-BlokeschLab.</title>
        <authorList>
            <person name="Blokesch M."/>
        </authorList>
    </citation>
    <scope>NUCLEOTIDE SEQUENCE [LARGE SCALE GENOMIC DNA]</scope>
    <source>
        <strain evidence="6 7">DSM 26481</strain>
    </source>
</reference>
<proteinExistence type="predicted"/>
<comment type="catalytic activity">
    <reaction evidence="4">
        <text>holo-[ACP] + malonyl-CoA = malonyl-[ACP] + CoA</text>
        <dbReference type="Rhea" id="RHEA:41792"/>
        <dbReference type="Rhea" id="RHEA-COMP:9623"/>
        <dbReference type="Rhea" id="RHEA-COMP:9685"/>
        <dbReference type="ChEBI" id="CHEBI:57287"/>
        <dbReference type="ChEBI" id="CHEBI:57384"/>
        <dbReference type="ChEBI" id="CHEBI:64479"/>
        <dbReference type="ChEBI" id="CHEBI:78449"/>
        <dbReference type="EC" id="2.3.1.39"/>
    </reaction>
</comment>
<dbReference type="InterPro" id="IPR016036">
    <property type="entry name" value="Malonyl_transacylase_ACP-bd"/>
</dbReference>
<dbReference type="InterPro" id="IPR016035">
    <property type="entry name" value="Acyl_Trfase/lysoPLipase"/>
</dbReference>
<gene>
    <name evidence="6" type="ORF">HWQ14_00285</name>
</gene>
<evidence type="ECO:0000256" key="2">
    <source>
        <dbReference type="ARBA" id="ARBA00022679"/>
    </source>
</evidence>
<dbReference type="SUPFAM" id="SSF52151">
    <property type="entry name" value="FabD/lysophospholipase-like"/>
    <property type="match status" value="1"/>
</dbReference>
<name>A0A7H8U8K1_ENTCL</name>
<dbReference type="InterPro" id="IPR014043">
    <property type="entry name" value="Acyl_transferase_dom"/>
</dbReference>
<dbReference type="RefSeq" id="WP_176608637.1">
    <property type="nucleotide sequence ID" value="NZ_CP056117.1"/>
</dbReference>
<organism evidence="6 7">
    <name type="scientific">Enterobacter cloacae</name>
    <dbReference type="NCBI Taxonomy" id="550"/>
    <lineage>
        <taxon>Bacteria</taxon>
        <taxon>Pseudomonadati</taxon>
        <taxon>Pseudomonadota</taxon>
        <taxon>Gammaproteobacteria</taxon>
        <taxon>Enterobacterales</taxon>
        <taxon>Enterobacteriaceae</taxon>
        <taxon>Enterobacter</taxon>
        <taxon>Enterobacter cloacae complex</taxon>
    </lineage>
</organism>
<dbReference type="PANTHER" id="PTHR42681">
    <property type="entry name" value="MALONYL-COA-ACYL CARRIER PROTEIN TRANSACYLASE, MITOCHONDRIAL"/>
    <property type="match status" value="1"/>
</dbReference>
<accession>A0A7H8U8K1</accession>
<dbReference type="PANTHER" id="PTHR42681:SF1">
    <property type="entry name" value="MALONYL-COA-ACYL CARRIER PROTEIN TRANSACYLASE, MITOCHONDRIAL"/>
    <property type="match status" value="1"/>
</dbReference>
<dbReference type="Proteomes" id="UP000509421">
    <property type="component" value="Chromosome"/>
</dbReference>
<evidence type="ECO:0000259" key="5">
    <source>
        <dbReference type="SMART" id="SM00827"/>
    </source>
</evidence>
<dbReference type="SUPFAM" id="SSF55048">
    <property type="entry name" value="Probable ACP-binding domain of malonyl-CoA ACP transacylase"/>
    <property type="match status" value="1"/>
</dbReference>
<dbReference type="Gene3D" id="3.30.70.250">
    <property type="entry name" value="Malonyl-CoA ACP transacylase, ACP-binding"/>
    <property type="match status" value="1"/>
</dbReference>
<keyword evidence="3" id="KW-0012">Acyltransferase</keyword>
<evidence type="ECO:0000256" key="3">
    <source>
        <dbReference type="ARBA" id="ARBA00023315"/>
    </source>
</evidence>
<dbReference type="EC" id="2.3.1.39" evidence="1"/>
<dbReference type="Pfam" id="PF00698">
    <property type="entry name" value="Acyl_transf_1"/>
    <property type="match status" value="1"/>
</dbReference>
<dbReference type="GO" id="GO:0004314">
    <property type="term" value="F:[acyl-carrier-protein] S-malonyltransferase activity"/>
    <property type="evidence" value="ECO:0007669"/>
    <property type="project" value="UniProtKB-EC"/>
</dbReference>
<evidence type="ECO:0000256" key="4">
    <source>
        <dbReference type="ARBA" id="ARBA00048462"/>
    </source>
</evidence>
<dbReference type="InterPro" id="IPR001227">
    <property type="entry name" value="Ac_transferase_dom_sf"/>
</dbReference>
<dbReference type="AlphaFoldDB" id="A0A7H8U8K1"/>